<dbReference type="Proteomes" id="UP000001963">
    <property type="component" value="Chromosome"/>
</dbReference>
<evidence type="ECO:0000313" key="2">
    <source>
        <dbReference type="Proteomes" id="UP000001963"/>
    </source>
</evidence>
<sequence length="99" mass="11058">MYMAGRLTDATGVAIDQKAFIQLAIGNNAAHDKVQFFGQNREGPDKMWPAADDRTFMDTGQGLAKMLPMDLVVALAEAMLNERRVERERILEIAAPFFK</sequence>
<dbReference type="AlphaFoldDB" id="A0A286M308"/>
<gene>
    <name evidence="1" type="ordered locus">GbCGDNIH1_7211</name>
</gene>
<dbReference type="EMBL" id="CP000394">
    <property type="protein sequence ID" value="ASV62407.1"/>
    <property type="molecule type" value="Genomic_DNA"/>
</dbReference>
<organism evidence="1 2">
    <name type="scientific">Granulibacter bethesdensis (strain ATCC BAA-1260 / CGDNIH1)</name>
    <dbReference type="NCBI Taxonomy" id="391165"/>
    <lineage>
        <taxon>Bacteria</taxon>
        <taxon>Pseudomonadati</taxon>
        <taxon>Pseudomonadota</taxon>
        <taxon>Alphaproteobacteria</taxon>
        <taxon>Acetobacterales</taxon>
        <taxon>Acetobacteraceae</taxon>
        <taxon>Granulibacter</taxon>
    </lineage>
</organism>
<dbReference type="KEGG" id="gbe:GbCGDNIH1_7211"/>
<keyword evidence="2" id="KW-1185">Reference proteome</keyword>
<reference evidence="1 2" key="1">
    <citation type="journal article" date="2007" name="J. Bacteriol.">
        <title>Genome sequence analysis of the emerging human pathogenic acetic acid bacterium Granulibacter bethesdensis.</title>
        <authorList>
            <person name="Greenberg D.E."/>
            <person name="Porcella S.F."/>
            <person name="Zelazny A.M."/>
            <person name="Virtaneva K."/>
            <person name="Sturdevant D.E."/>
            <person name="Kupko J.J.III."/>
            <person name="Barbian K.D."/>
            <person name="Babar A."/>
            <person name="Dorward D.W."/>
            <person name="Holland S.M."/>
        </authorList>
    </citation>
    <scope>NUCLEOTIDE SEQUENCE [LARGE SCALE GENOMIC DNA]</scope>
    <source>
        <strain evidence="2">ATCC BAA-1260 / CGDNIH1</strain>
    </source>
</reference>
<proteinExistence type="predicted"/>
<accession>A0A286M308</accession>
<evidence type="ECO:0000313" key="1">
    <source>
        <dbReference type="EMBL" id="ASV62407.1"/>
    </source>
</evidence>
<protein>
    <submittedName>
        <fullName evidence="1">Uncharacterized protein</fullName>
    </submittedName>
</protein>
<name>A0A286M308_GRABC</name>